<feature type="compositionally biased region" description="Acidic residues" evidence="1">
    <location>
        <begin position="466"/>
        <end position="484"/>
    </location>
</feature>
<feature type="compositionally biased region" description="Low complexity" evidence="1">
    <location>
        <begin position="244"/>
        <end position="269"/>
    </location>
</feature>
<evidence type="ECO:0000313" key="3">
    <source>
        <dbReference type="Proteomes" id="UP000269721"/>
    </source>
</evidence>
<proteinExistence type="predicted"/>
<feature type="compositionally biased region" description="Low complexity" evidence="1">
    <location>
        <begin position="435"/>
        <end position="451"/>
    </location>
</feature>
<reference evidence="3" key="1">
    <citation type="journal article" date="2018" name="Nat. Microbiol.">
        <title>Leveraging single-cell genomics to expand the fungal tree of life.</title>
        <authorList>
            <person name="Ahrendt S.R."/>
            <person name="Quandt C.A."/>
            <person name="Ciobanu D."/>
            <person name="Clum A."/>
            <person name="Salamov A."/>
            <person name="Andreopoulos B."/>
            <person name="Cheng J.F."/>
            <person name="Woyke T."/>
            <person name="Pelin A."/>
            <person name="Henrissat B."/>
            <person name="Reynolds N.K."/>
            <person name="Benny G.L."/>
            <person name="Smith M.E."/>
            <person name="James T.Y."/>
            <person name="Grigoriev I.V."/>
        </authorList>
    </citation>
    <scope>NUCLEOTIDE SEQUENCE [LARGE SCALE GENOMIC DNA]</scope>
</reference>
<feature type="region of interest" description="Disordered" evidence="1">
    <location>
        <begin position="348"/>
        <end position="520"/>
    </location>
</feature>
<accession>A0A4P9W9Z2</accession>
<name>A0A4P9W9Z2_9FUNG</name>
<feature type="compositionally biased region" description="Acidic residues" evidence="1">
    <location>
        <begin position="364"/>
        <end position="396"/>
    </location>
</feature>
<feature type="compositionally biased region" description="Low complexity" evidence="1">
    <location>
        <begin position="631"/>
        <end position="648"/>
    </location>
</feature>
<dbReference type="OrthoDB" id="2150137at2759"/>
<feature type="region of interest" description="Disordered" evidence="1">
    <location>
        <begin position="74"/>
        <end position="97"/>
    </location>
</feature>
<evidence type="ECO:0000313" key="2">
    <source>
        <dbReference type="EMBL" id="RKO88345.1"/>
    </source>
</evidence>
<feature type="compositionally biased region" description="Pro residues" evidence="1">
    <location>
        <begin position="280"/>
        <end position="289"/>
    </location>
</feature>
<organism evidence="2 3">
    <name type="scientific">Blyttiomyces helicus</name>
    <dbReference type="NCBI Taxonomy" id="388810"/>
    <lineage>
        <taxon>Eukaryota</taxon>
        <taxon>Fungi</taxon>
        <taxon>Fungi incertae sedis</taxon>
        <taxon>Chytridiomycota</taxon>
        <taxon>Chytridiomycota incertae sedis</taxon>
        <taxon>Chytridiomycetes</taxon>
        <taxon>Chytridiomycetes incertae sedis</taxon>
        <taxon>Blyttiomyces</taxon>
    </lineage>
</organism>
<feature type="region of interest" description="Disordered" evidence="1">
    <location>
        <begin position="621"/>
        <end position="667"/>
    </location>
</feature>
<sequence>MPTTYLRIAVTPHRQGSLPGYDGDRRVEWSIAEDALSASEAQRKTRDALRVLRNFWEEAAPEGLRFKEFARTVLADPSGPPQRPPTPDETGEAPLVPPGPVDVCLVDSVDPLAEKLVRHPTVLPAFLSDLRDWDSFRLLLRRHGGEVPFEPETAAIAASAASAAASAAEGFPSSAARAGSPDSGAAAAAAAATEALTVRESQWALERDVLRSELRVVGEKMRSLVVAITESADSVDRLTATSEASLPAATSTEAAEAADVSSASSASSAGTVENASTPSSTPPPPSPPVEEPKEKKSVRWDEVVIQREVTREANGPSNSAWASAGRSAEADWEDEDWLDEISRHRDDLARLDEEMGDDSAIGYSDEDEEDDEDYEEYEGDETEESGAEESGAEEEGSAGNNVAGRRIEAEEDLLEKTLEATVHPALEDDVEIAIAPSTTEPTPSPAEVAPELAPSNPETVIHDADTESESGSENADDVEDDEDPVTTTSRLERLLALPDVANSKPKSKPDSEPTTPAVSSPIAKLEALLATSAAADIVIKRGVKPLAAVSDATPMTLDDIAGPAVDQTPVSLDTASADPTFEVGAINVRVPPGRRARPASADLTDRQLSVILDGDFEPVPIASGRRRRAQPDSAPALDPAPAPTSAAAEHYSESEQKAEPSHAKPHSTVVDAIAEIDAKVAEVTVEAPPSTSALEPIVLIASGRRRRPAPASESSLAPAAVEAAIAPALAEKEEVRIPPIVPPKDELTIDAPAEPVSEPAQPLTVPLVATVAAPIVAVPIMAPIDTAVTATPTAFVTPISAIAAARRPPHSSLTSRPGSLPLPPTPAAISISAHIASQMAGKDAAAAVAVPDLRPAADTASVPVFPTVVEAALAAAGAPASSSSAAAITAPIPAAATLDFPPNRPSSSPSLPSTADPEGRPKSVFKRVWKKVSNEILRKGSVKTGPAAGAPK</sequence>
<dbReference type="EMBL" id="KZ996779">
    <property type="protein sequence ID" value="RKO88345.1"/>
    <property type="molecule type" value="Genomic_DNA"/>
</dbReference>
<dbReference type="Proteomes" id="UP000269721">
    <property type="component" value="Unassembled WGS sequence"/>
</dbReference>
<feature type="region of interest" description="Disordered" evidence="1">
    <location>
        <begin position="244"/>
        <end position="336"/>
    </location>
</feature>
<gene>
    <name evidence="2" type="ORF">BDK51DRAFT_41130</name>
</gene>
<feature type="compositionally biased region" description="Basic and acidic residues" evidence="1">
    <location>
        <begin position="650"/>
        <end position="662"/>
    </location>
</feature>
<keyword evidence="3" id="KW-1185">Reference proteome</keyword>
<dbReference type="AlphaFoldDB" id="A0A4P9W9Z2"/>
<protein>
    <submittedName>
        <fullName evidence="2">Uncharacterized protein</fullName>
    </submittedName>
</protein>
<feature type="region of interest" description="Disordered" evidence="1">
    <location>
        <begin position="898"/>
        <end position="925"/>
    </location>
</feature>
<evidence type="ECO:0000256" key="1">
    <source>
        <dbReference type="SAM" id="MobiDB-lite"/>
    </source>
</evidence>
<feature type="compositionally biased region" description="Basic and acidic residues" evidence="1">
    <location>
        <begin position="290"/>
        <end position="311"/>
    </location>
</feature>
<feature type="compositionally biased region" description="Pro residues" evidence="1">
    <location>
        <begin position="78"/>
        <end position="87"/>
    </location>
</feature>